<keyword evidence="2" id="KW-1185">Reference proteome</keyword>
<dbReference type="EMBL" id="LWDF02000812">
    <property type="protein sequence ID" value="KAE8242037.1"/>
    <property type="molecule type" value="Genomic_DNA"/>
</dbReference>
<protein>
    <submittedName>
        <fullName evidence="1">Uncharacterized protein</fullName>
    </submittedName>
</protein>
<reference evidence="1" key="2">
    <citation type="journal article" date="2019" name="IMA Fungus">
        <title>Genome sequencing and comparison of five Tilletia species to identify candidate genes for the detection of regulated species infecting wheat.</title>
        <authorList>
            <person name="Nguyen H.D.T."/>
            <person name="Sultana T."/>
            <person name="Kesanakurti P."/>
            <person name="Hambleton S."/>
        </authorList>
    </citation>
    <scope>NUCLEOTIDE SEQUENCE</scope>
    <source>
        <strain evidence="1">DAOMC 236416</strain>
    </source>
</reference>
<evidence type="ECO:0000313" key="1">
    <source>
        <dbReference type="EMBL" id="KAE8242037.1"/>
    </source>
</evidence>
<organism evidence="1 2">
    <name type="scientific">Tilletia indica</name>
    <dbReference type="NCBI Taxonomy" id="43049"/>
    <lineage>
        <taxon>Eukaryota</taxon>
        <taxon>Fungi</taxon>
        <taxon>Dikarya</taxon>
        <taxon>Basidiomycota</taxon>
        <taxon>Ustilaginomycotina</taxon>
        <taxon>Exobasidiomycetes</taxon>
        <taxon>Tilletiales</taxon>
        <taxon>Tilletiaceae</taxon>
        <taxon>Tilletia</taxon>
    </lineage>
</organism>
<comment type="caution">
    <text evidence="1">The sequence shown here is derived from an EMBL/GenBank/DDBJ whole genome shotgun (WGS) entry which is preliminary data.</text>
</comment>
<dbReference type="AlphaFoldDB" id="A0A177TB18"/>
<sequence>MRRTRALEGGREYTCLVFTNAQQPRTWSIGTSLPPVNKKAEQALRAATHVFSTRVKALNVNMLKPSDPSAKRYMWAEPSLGGESYYPRVERSLTVKGGDSREPGRLSGRADDHDVLRSIGESNSLQYNTVPEVTVLDTKDRHFYRINWHLAHELPATTFWEVGFFVRQYTSKATKKIGFTLVLESLVGHGKAISDDITSPIPRKRKVDYFTDGNDDSRKKVGSAS</sequence>
<proteinExistence type="predicted"/>
<gene>
    <name evidence="1" type="ORF">A4X13_0g7152</name>
</gene>
<accession>A0A177TB18</accession>
<name>A0A177TB18_9BASI</name>
<reference evidence="1" key="1">
    <citation type="submission" date="2016-04" db="EMBL/GenBank/DDBJ databases">
        <authorList>
            <person name="Nguyen H.D."/>
            <person name="Samba Siva P."/>
            <person name="Cullis J."/>
            <person name="Levesque C.A."/>
            <person name="Hambleton S."/>
        </authorList>
    </citation>
    <scope>NUCLEOTIDE SEQUENCE</scope>
    <source>
        <strain evidence="1">DAOMC 236416</strain>
    </source>
</reference>
<evidence type="ECO:0000313" key="2">
    <source>
        <dbReference type="Proteomes" id="UP000077521"/>
    </source>
</evidence>
<dbReference type="Proteomes" id="UP000077521">
    <property type="component" value="Unassembled WGS sequence"/>
</dbReference>